<accession>A0A1F5PJC3</accession>
<reference evidence="2 3" key="1">
    <citation type="journal article" date="2016" name="Nat. Commun.">
        <title>Thousands of microbial genomes shed light on interconnected biogeochemical processes in an aquifer system.</title>
        <authorList>
            <person name="Anantharaman K."/>
            <person name="Brown C.T."/>
            <person name="Hug L.A."/>
            <person name="Sharon I."/>
            <person name="Castelle C.J."/>
            <person name="Probst A.J."/>
            <person name="Thomas B.C."/>
            <person name="Singh A."/>
            <person name="Wilkins M.J."/>
            <person name="Karaoz U."/>
            <person name="Brodie E.L."/>
            <person name="Williams K.H."/>
            <person name="Hubbard S.S."/>
            <person name="Banfield J.F."/>
        </authorList>
    </citation>
    <scope>NUCLEOTIDE SEQUENCE [LARGE SCALE GENOMIC DNA]</scope>
</reference>
<dbReference type="AlphaFoldDB" id="A0A1F5PJC3"/>
<dbReference type="Proteomes" id="UP000177682">
    <property type="component" value="Unassembled WGS sequence"/>
</dbReference>
<proteinExistence type="predicted"/>
<feature type="transmembrane region" description="Helical" evidence="1">
    <location>
        <begin position="47"/>
        <end position="63"/>
    </location>
</feature>
<protein>
    <recommendedName>
        <fullName evidence="4">DUF4383 domain-containing protein</fullName>
    </recommendedName>
</protein>
<name>A0A1F5PJC3_9BACT</name>
<dbReference type="EMBL" id="MFEY01000007">
    <property type="protein sequence ID" value="OGE89957.1"/>
    <property type="molecule type" value="Genomic_DNA"/>
</dbReference>
<gene>
    <name evidence="2" type="ORF">A3E29_02490</name>
</gene>
<feature type="transmembrane region" description="Helical" evidence="1">
    <location>
        <begin position="7"/>
        <end position="27"/>
    </location>
</feature>
<comment type="caution">
    <text evidence="2">The sequence shown here is derived from an EMBL/GenBank/DDBJ whole genome shotgun (WGS) entry which is preliminary data.</text>
</comment>
<evidence type="ECO:0000313" key="2">
    <source>
        <dbReference type="EMBL" id="OGE89957.1"/>
    </source>
</evidence>
<keyword evidence="1" id="KW-1133">Transmembrane helix</keyword>
<sequence>MNSKQFLVIGGLILVLLGVLGFVGVIGPTADKSIFGSNWWFDNGENWAHLVLGVVGLLAAFTFPAASQKVLVMVLGVVGILVGLYSIFNQSFLGANLENPADTILHLAVGVWALYASMNKGSMATMS</sequence>
<evidence type="ECO:0008006" key="4">
    <source>
        <dbReference type="Google" id="ProtNLM"/>
    </source>
</evidence>
<feature type="transmembrane region" description="Helical" evidence="1">
    <location>
        <begin position="70"/>
        <end position="88"/>
    </location>
</feature>
<dbReference type="Pfam" id="PF14325">
    <property type="entry name" value="DUF4383"/>
    <property type="match status" value="1"/>
</dbReference>
<evidence type="ECO:0000313" key="3">
    <source>
        <dbReference type="Proteomes" id="UP000177682"/>
    </source>
</evidence>
<evidence type="ECO:0000256" key="1">
    <source>
        <dbReference type="SAM" id="Phobius"/>
    </source>
</evidence>
<feature type="transmembrane region" description="Helical" evidence="1">
    <location>
        <begin position="100"/>
        <end position="118"/>
    </location>
</feature>
<keyword evidence="1" id="KW-0812">Transmembrane</keyword>
<organism evidence="2 3">
    <name type="scientific">Candidatus Doudnabacteria bacterium RIFCSPHIGHO2_12_FULL_48_16</name>
    <dbReference type="NCBI Taxonomy" id="1817838"/>
    <lineage>
        <taxon>Bacteria</taxon>
        <taxon>Candidatus Doudnaibacteriota</taxon>
    </lineage>
</organism>
<keyword evidence="1" id="KW-0472">Membrane</keyword>